<protein>
    <submittedName>
        <fullName evidence="1">Uncharacterized protein</fullName>
    </submittedName>
</protein>
<dbReference type="EMBL" id="PYAX01000003">
    <property type="protein sequence ID" value="PSL56827.1"/>
    <property type="molecule type" value="Genomic_DNA"/>
</dbReference>
<name>A0A2P8IEE3_SACCR</name>
<accession>A0A2P8IEE3</accession>
<dbReference type="AlphaFoldDB" id="A0A2P8IEE3"/>
<evidence type="ECO:0000313" key="1">
    <source>
        <dbReference type="EMBL" id="PSL56827.1"/>
    </source>
</evidence>
<keyword evidence="2" id="KW-1185">Reference proteome</keyword>
<gene>
    <name evidence="1" type="ORF">B0I31_103586</name>
</gene>
<dbReference type="Proteomes" id="UP000241118">
    <property type="component" value="Unassembled WGS sequence"/>
</dbReference>
<reference evidence="1 2" key="1">
    <citation type="submission" date="2018-03" db="EMBL/GenBank/DDBJ databases">
        <title>Genomic Encyclopedia of Type Strains, Phase III (KMG-III): the genomes of soil and plant-associated and newly described type strains.</title>
        <authorList>
            <person name="Whitman W."/>
        </authorList>
    </citation>
    <scope>NUCLEOTIDE SEQUENCE [LARGE SCALE GENOMIC DNA]</scope>
    <source>
        <strain evidence="1 2">CGMCC 4.7097</strain>
    </source>
</reference>
<organism evidence="1 2">
    <name type="scientific">Saccharothrix carnea</name>
    <dbReference type="NCBI Taxonomy" id="1280637"/>
    <lineage>
        <taxon>Bacteria</taxon>
        <taxon>Bacillati</taxon>
        <taxon>Actinomycetota</taxon>
        <taxon>Actinomycetes</taxon>
        <taxon>Pseudonocardiales</taxon>
        <taxon>Pseudonocardiaceae</taxon>
        <taxon>Saccharothrix</taxon>
    </lineage>
</organism>
<proteinExistence type="predicted"/>
<comment type="caution">
    <text evidence="1">The sequence shown here is derived from an EMBL/GenBank/DDBJ whole genome shotgun (WGS) entry which is preliminary data.</text>
</comment>
<evidence type="ECO:0000313" key="2">
    <source>
        <dbReference type="Proteomes" id="UP000241118"/>
    </source>
</evidence>
<sequence length="246" mass="28030">MPVRTLCVMTTAMEVRRLFNVTQETRFHFNHWYSRRKHVVAHVMAHESVAVHRITADEVEAACRSAPRPGPTDVPEIRDWRPDFAFTHVAHHVVEALGRLPGWPEFREFCEADERARAMLWTPAREVIAEVGAAGRDALRNRVVSEFLGFLRDVYVLAVLRGHGLDVRVHPLADTVFRVDAWVERLILNTRGGRQRSEELLVHAMPPFFFADLGVGEYTQVGAAVLPARAQLDRAARRLRDVLHPV</sequence>